<keyword evidence="2" id="KW-0862">Zinc</keyword>
<dbReference type="InterPro" id="IPR016193">
    <property type="entry name" value="Cytidine_deaminase-like"/>
</dbReference>
<dbReference type="OrthoDB" id="9802676at2"/>
<protein>
    <recommendedName>
        <fullName evidence="3">CMP/dCMP-type deaminase domain-containing protein</fullName>
    </recommendedName>
</protein>
<dbReference type="PANTHER" id="PTHR11079:SF162">
    <property type="entry name" value="RIBOFLAVIN BIOSYNTHESIS PROTEIN PYRD, CHLOROPLASTIC"/>
    <property type="match status" value="1"/>
</dbReference>
<sequence length="146" mass="16149">MKDHQFYIRQCINLGKEAKSNGESPVGAILVKDGEIMASALEAGKAKKDITCHAEVEVIRNLREKLDIVDMSGYTMYTTHEPCILCSYAIRHHRISSVVWSISTGEIGGASSEYPILEANNIAIWGKAPELVKGILEKQCKEELSK</sequence>
<proteinExistence type="predicted"/>
<dbReference type="PANTHER" id="PTHR11079">
    <property type="entry name" value="CYTOSINE DEAMINASE FAMILY MEMBER"/>
    <property type="match status" value="1"/>
</dbReference>
<dbReference type="PROSITE" id="PS00903">
    <property type="entry name" value="CYT_DCMP_DEAMINASES_1"/>
    <property type="match status" value="1"/>
</dbReference>
<name>A0A161SCA7_9FLAO</name>
<dbReference type="InterPro" id="IPR016192">
    <property type="entry name" value="APOBEC/CMP_deaminase_Zn-bd"/>
</dbReference>
<dbReference type="PROSITE" id="PS51747">
    <property type="entry name" value="CYT_DCMP_DEAMINASES_2"/>
    <property type="match status" value="1"/>
</dbReference>
<evidence type="ECO:0000313" key="4">
    <source>
        <dbReference type="EMBL" id="KZE83754.1"/>
    </source>
</evidence>
<dbReference type="Gene3D" id="3.40.140.10">
    <property type="entry name" value="Cytidine Deaminase, domain 2"/>
    <property type="match status" value="1"/>
</dbReference>
<dbReference type="InterPro" id="IPR002125">
    <property type="entry name" value="CMP_dCMP_dom"/>
</dbReference>
<evidence type="ECO:0000256" key="2">
    <source>
        <dbReference type="ARBA" id="ARBA00022833"/>
    </source>
</evidence>
<accession>A0A161SCA7</accession>
<dbReference type="EMBL" id="LQNU01000035">
    <property type="protein sequence ID" value="KZE83754.1"/>
    <property type="molecule type" value="Genomic_DNA"/>
</dbReference>
<evidence type="ECO:0000313" key="5">
    <source>
        <dbReference type="Proteomes" id="UP000076630"/>
    </source>
</evidence>
<comment type="caution">
    <text evidence="4">The sequence shown here is derived from an EMBL/GenBank/DDBJ whole genome shotgun (WGS) entry which is preliminary data.</text>
</comment>
<evidence type="ECO:0000259" key="3">
    <source>
        <dbReference type="PROSITE" id="PS51747"/>
    </source>
</evidence>
<keyword evidence="1" id="KW-0479">Metal-binding</keyword>
<dbReference type="CDD" id="cd01285">
    <property type="entry name" value="nucleoside_deaminase"/>
    <property type="match status" value="1"/>
</dbReference>
<gene>
    <name evidence="4" type="ORF">AV926_03565</name>
</gene>
<dbReference type="GO" id="GO:0016787">
    <property type="term" value="F:hydrolase activity"/>
    <property type="evidence" value="ECO:0007669"/>
    <property type="project" value="InterPro"/>
</dbReference>
<dbReference type="AlphaFoldDB" id="A0A161SCA7"/>
<dbReference type="Proteomes" id="UP000076630">
    <property type="component" value="Unassembled WGS sequence"/>
</dbReference>
<dbReference type="GO" id="GO:0008270">
    <property type="term" value="F:zinc ion binding"/>
    <property type="evidence" value="ECO:0007669"/>
    <property type="project" value="InterPro"/>
</dbReference>
<evidence type="ECO:0000256" key="1">
    <source>
        <dbReference type="ARBA" id="ARBA00022723"/>
    </source>
</evidence>
<dbReference type="Pfam" id="PF00383">
    <property type="entry name" value="dCMP_cyt_deam_1"/>
    <property type="match status" value="1"/>
</dbReference>
<dbReference type="SUPFAM" id="SSF53927">
    <property type="entry name" value="Cytidine deaminase-like"/>
    <property type="match status" value="1"/>
</dbReference>
<organism evidence="4 5">
    <name type="scientific">Myroides marinus</name>
    <dbReference type="NCBI Taxonomy" id="703342"/>
    <lineage>
        <taxon>Bacteria</taxon>
        <taxon>Pseudomonadati</taxon>
        <taxon>Bacteroidota</taxon>
        <taxon>Flavobacteriia</taxon>
        <taxon>Flavobacteriales</taxon>
        <taxon>Flavobacteriaceae</taxon>
        <taxon>Myroides</taxon>
    </lineage>
</organism>
<dbReference type="RefSeq" id="WP_038986566.1">
    <property type="nucleotide sequence ID" value="NZ_JACAJR010000010.1"/>
</dbReference>
<feature type="domain" description="CMP/dCMP-type deaminase" evidence="3">
    <location>
        <begin position="2"/>
        <end position="114"/>
    </location>
</feature>
<reference evidence="4 5" key="1">
    <citation type="submission" date="2016-01" db="EMBL/GenBank/DDBJ databases">
        <title>Whole genome sequencing of Myroides marinus L41.</title>
        <authorList>
            <person name="Hong K.W."/>
        </authorList>
    </citation>
    <scope>NUCLEOTIDE SEQUENCE [LARGE SCALE GENOMIC DNA]</scope>
    <source>
        <strain evidence="4 5">L41</strain>
    </source>
</reference>
<keyword evidence="5" id="KW-1185">Reference proteome</keyword>